<dbReference type="Pfam" id="PF04130">
    <property type="entry name" value="GCP_C_terminal"/>
    <property type="match status" value="1"/>
</dbReference>
<evidence type="ECO:0000256" key="5">
    <source>
        <dbReference type="RuleBase" id="RU363050"/>
    </source>
</evidence>
<comment type="subcellular location">
    <subcellularLocation>
        <location evidence="5">Cytoplasm</location>
        <location evidence="5">Cytoskeleton</location>
        <location evidence="5">Microtubule organizing center</location>
    </subcellularLocation>
</comment>
<name>A0A0M3QWL8_DROBS</name>
<reference evidence="10 11" key="1">
    <citation type="submission" date="2015-08" db="EMBL/GenBank/DDBJ databases">
        <title>Ancestral chromatin configuration constrains chromatin evolution on differentiating sex chromosomes in Drosophila.</title>
        <authorList>
            <person name="Zhou Q."/>
            <person name="Bachtrog D."/>
        </authorList>
    </citation>
    <scope>NUCLEOTIDE SEQUENCE [LARGE SCALE GENOMIC DNA]</scope>
    <source>
        <tissue evidence="10">Whole larvae</tissue>
    </source>
</reference>
<accession>A0A0M3QWL8</accession>
<dbReference type="OrthoDB" id="775571at2759"/>
<dbReference type="GO" id="GO:0043015">
    <property type="term" value="F:gamma-tubulin binding"/>
    <property type="evidence" value="ECO:0007669"/>
    <property type="project" value="InterPro"/>
</dbReference>
<dbReference type="Pfam" id="PF17681">
    <property type="entry name" value="GCP_N_terminal"/>
    <property type="match status" value="1"/>
</dbReference>
<evidence type="ECO:0000256" key="7">
    <source>
        <dbReference type="SAM" id="MobiDB-lite"/>
    </source>
</evidence>
<dbReference type="Proteomes" id="UP000494163">
    <property type="component" value="Chromosome 3L"/>
</dbReference>
<keyword evidence="11" id="KW-1185">Reference proteome</keyword>
<gene>
    <name evidence="10" type="ORF">Dbus_chr3Lg1539</name>
</gene>
<dbReference type="GO" id="GO:0005874">
    <property type="term" value="C:microtubule"/>
    <property type="evidence" value="ECO:0007669"/>
    <property type="project" value="UniProtKB-KW"/>
</dbReference>
<proteinExistence type="inferred from homology"/>
<evidence type="ECO:0000259" key="9">
    <source>
        <dbReference type="Pfam" id="PF17681"/>
    </source>
</evidence>
<dbReference type="GO" id="GO:0000930">
    <property type="term" value="C:gamma-tubulin complex"/>
    <property type="evidence" value="ECO:0007669"/>
    <property type="project" value="TreeGrafter"/>
</dbReference>
<comment type="similarity">
    <text evidence="1 5">Belongs to the TUBGCP family.</text>
</comment>
<evidence type="ECO:0000256" key="2">
    <source>
        <dbReference type="ARBA" id="ARBA00022490"/>
    </source>
</evidence>
<feature type="region of interest" description="Disordered" evidence="7">
    <location>
        <begin position="459"/>
        <end position="483"/>
    </location>
</feature>
<evidence type="ECO:0000256" key="6">
    <source>
        <dbReference type="SAM" id="Coils"/>
    </source>
</evidence>
<dbReference type="STRING" id="30019.A0A0M3QWL8"/>
<dbReference type="InterPro" id="IPR041470">
    <property type="entry name" value="GCP_N"/>
</dbReference>
<dbReference type="OMA" id="EDQHTHR"/>
<feature type="compositionally biased region" description="Basic and acidic residues" evidence="7">
    <location>
        <begin position="462"/>
        <end position="473"/>
    </location>
</feature>
<feature type="domain" description="Gamma tubulin complex component protein N-terminal" evidence="9">
    <location>
        <begin position="4"/>
        <end position="244"/>
    </location>
</feature>
<keyword evidence="3 5" id="KW-0493">Microtubule</keyword>
<sequence>IRSNTTIPDVMPEVLAAFASPFMECGDAYQRLSTLTQRPNRAKLSERPLRRALRQAIVDVLANSRQFMLLLVVQDLAQLRQNTATTIQLLVQLDAMMQHDLTLDINLFIIVSNSSQDCLLGSLWSIVSACNNNEFLLLLMYMLKSLCHTYFGQLQQWLYQGELQGHWNELFVSFCPQQYINERSKEFFEKGYHINCEAVPGFLSGCEQAIVQCGRYNRLLKAYNAQHIVCSLQHPKLQICLTEQELLDMQQKLESYYVQLRKQVEPFSMASCLEQREELKRRHGNRMWHCTKAHIAEWQRRQQELQIEANALKQQRYEQLNQQLEQQQQIRMEQQRENIARELAFQKECADLEERQLRREKQALQVQINSVPPQSPDSSDSQSFVSCMDDVNMDFEVELTDMELNRQRNMSSQVQAANVTIRKKRPTQLLRSKSDLANSNEEESCSTTKVQLDSSFVTMRKKQQEPKLQRSKSDILNCNNDDSDMARNRMRNLASEQFLECQTLPLLQLEAASTSNQTEAQLNWLRVMNCTTLTAQLPPDHNMNLKPTSDMQRNRQRMLQHDQFVSFNSEESVHTERAKRLLQANNERGRNRRSCLRDEFNIDLALPLEPNKLQVQPDALTPMSTTSDLELERSVELNDSINNNNNSIVALAELPSVEPVLAVVKPNPCQRKAFFQFQCTPHCSGVTPAEMNPLSAMMVKRCMHLSVVLPLNAHLSLLRNEALRIFAELNVLDYLRQLRSFFFLMDGEFGTLMVNSLLQKIEAGMEPRSLCQRGVLDSILSLATSHCGDGTIVLLDHITLNCINIPEQFDLFGVQALSMFTLHCKLNWPLNLVISDEALAKYGQIFSHLLKLRHINFMLERAYLHLQELGKLHGRRLRAAPHYLHLQLVRHKLSQFVITLQNHLVTNALQASWQTFKTELRQVDSIETLYQIHVAYLKQIAFLALLNRQSVKLREAIDGILIIVLRFCKVLHSESFTLDDKENFIHPRYKRLVYEEGEFDKFLRYIIYLGKKASSTGYQKQIGDLIRIINFNNYYNVA</sequence>
<dbReference type="PANTHER" id="PTHR19302:SF70">
    <property type="entry name" value="GAMMA-TUBULIN COMPLEX COMPONENT 6"/>
    <property type="match status" value="1"/>
</dbReference>
<dbReference type="AlphaFoldDB" id="A0A0M3QWL8"/>
<feature type="non-terminal residue" evidence="10">
    <location>
        <position position="1"/>
    </location>
</feature>
<evidence type="ECO:0000313" key="10">
    <source>
        <dbReference type="EMBL" id="ALC44373.1"/>
    </source>
</evidence>
<feature type="coiled-coil region" evidence="6">
    <location>
        <begin position="295"/>
        <end position="367"/>
    </location>
</feature>
<dbReference type="InterPro" id="IPR042241">
    <property type="entry name" value="GCP_C_sf"/>
</dbReference>
<evidence type="ECO:0000256" key="1">
    <source>
        <dbReference type="ARBA" id="ARBA00010337"/>
    </source>
</evidence>
<dbReference type="Gene3D" id="1.20.120.1900">
    <property type="entry name" value="Gamma-tubulin complex, C-terminal domain"/>
    <property type="match status" value="1"/>
</dbReference>
<keyword evidence="4 5" id="KW-0206">Cytoskeleton</keyword>
<evidence type="ECO:0000256" key="4">
    <source>
        <dbReference type="ARBA" id="ARBA00023212"/>
    </source>
</evidence>
<dbReference type="GO" id="GO:0000922">
    <property type="term" value="C:spindle pole"/>
    <property type="evidence" value="ECO:0007669"/>
    <property type="project" value="InterPro"/>
</dbReference>
<dbReference type="InterPro" id="IPR007259">
    <property type="entry name" value="GCP"/>
</dbReference>
<feature type="domain" description="Gamma tubulin complex component C-terminal" evidence="8">
    <location>
        <begin position="733"/>
        <end position="1035"/>
    </location>
</feature>
<keyword evidence="2 5" id="KW-0963">Cytoplasm</keyword>
<organism evidence="10 11">
    <name type="scientific">Drosophila busckii</name>
    <name type="common">Fruit fly</name>
    <dbReference type="NCBI Taxonomy" id="30019"/>
    <lineage>
        <taxon>Eukaryota</taxon>
        <taxon>Metazoa</taxon>
        <taxon>Ecdysozoa</taxon>
        <taxon>Arthropoda</taxon>
        <taxon>Hexapoda</taxon>
        <taxon>Insecta</taxon>
        <taxon>Pterygota</taxon>
        <taxon>Neoptera</taxon>
        <taxon>Endopterygota</taxon>
        <taxon>Diptera</taxon>
        <taxon>Brachycera</taxon>
        <taxon>Muscomorpha</taxon>
        <taxon>Ephydroidea</taxon>
        <taxon>Drosophilidae</taxon>
        <taxon>Drosophila</taxon>
    </lineage>
</organism>
<protein>
    <recommendedName>
        <fullName evidence="5">Gamma-tubulin complex component</fullName>
    </recommendedName>
</protein>
<dbReference type="EMBL" id="CP012525">
    <property type="protein sequence ID" value="ALC44373.1"/>
    <property type="molecule type" value="Genomic_DNA"/>
</dbReference>
<keyword evidence="6" id="KW-0175">Coiled coil</keyword>
<dbReference type="GO" id="GO:0031122">
    <property type="term" value="P:cytoplasmic microtubule organization"/>
    <property type="evidence" value="ECO:0007669"/>
    <property type="project" value="TreeGrafter"/>
</dbReference>
<dbReference type="GO" id="GO:0000278">
    <property type="term" value="P:mitotic cell cycle"/>
    <property type="evidence" value="ECO:0007669"/>
    <property type="project" value="TreeGrafter"/>
</dbReference>
<evidence type="ECO:0000313" key="11">
    <source>
        <dbReference type="Proteomes" id="UP000494163"/>
    </source>
</evidence>
<dbReference type="GO" id="GO:0007020">
    <property type="term" value="P:microtubule nucleation"/>
    <property type="evidence" value="ECO:0007669"/>
    <property type="project" value="InterPro"/>
</dbReference>
<dbReference type="GO" id="GO:0051225">
    <property type="term" value="P:spindle assembly"/>
    <property type="evidence" value="ECO:0007669"/>
    <property type="project" value="TreeGrafter"/>
</dbReference>
<evidence type="ECO:0000256" key="3">
    <source>
        <dbReference type="ARBA" id="ARBA00022701"/>
    </source>
</evidence>
<dbReference type="InterPro" id="IPR040457">
    <property type="entry name" value="GCP_C"/>
</dbReference>
<dbReference type="GO" id="GO:0051011">
    <property type="term" value="F:microtubule minus-end binding"/>
    <property type="evidence" value="ECO:0007669"/>
    <property type="project" value="TreeGrafter"/>
</dbReference>
<evidence type="ECO:0000259" key="8">
    <source>
        <dbReference type="Pfam" id="PF04130"/>
    </source>
</evidence>
<dbReference type="GO" id="GO:0051321">
    <property type="term" value="P:meiotic cell cycle"/>
    <property type="evidence" value="ECO:0007669"/>
    <property type="project" value="TreeGrafter"/>
</dbReference>
<dbReference type="PANTHER" id="PTHR19302">
    <property type="entry name" value="GAMMA TUBULIN COMPLEX PROTEIN"/>
    <property type="match status" value="1"/>
</dbReference>